<reference evidence="1" key="1">
    <citation type="journal article" date="2018" name="Genome Biol.">
        <title>SKESA: strategic k-mer extension for scrupulous assemblies.</title>
        <authorList>
            <person name="Souvorov A."/>
            <person name="Agarwala R."/>
            <person name="Lipman D.J."/>
        </authorList>
    </citation>
    <scope>NUCLEOTIDE SEQUENCE</scope>
    <source>
        <strain evidence="1">AZ00058701</strain>
    </source>
</reference>
<comment type="caution">
    <text evidence="1">The sequence shown here is derived from an EMBL/GenBank/DDBJ whole genome shotgun (WGS) entry which is preliminary data.</text>
</comment>
<dbReference type="EMBL" id="DACWHX010000014">
    <property type="protein sequence ID" value="HAU1880939.1"/>
    <property type="molecule type" value="Genomic_DNA"/>
</dbReference>
<organism evidence="1 2">
    <name type="scientific">Legionella pneumophila</name>
    <dbReference type="NCBI Taxonomy" id="446"/>
    <lineage>
        <taxon>Bacteria</taxon>
        <taxon>Pseudomonadati</taxon>
        <taxon>Pseudomonadota</taxon>
        <taxon>Gammaproteobacteria</taxon>
        <taxon>Legionellales</taxon>
        <taxon>Legionellaceae</taxon>
        <taxon>Legionella</taxon>
    </lineage>
</organism>
<keyword evidence="1" id="KW-0378">Hydrolase</keyword>
<sequence>MIKIKENRMSQSNVIIVHGAYGHPFENWFNWMKTELESLGIECFVPQLPTPDGQELKNWLHVFNSTVSPMITHDTILIGHSLGSAFLLRWLEQANQSVFSTILAGSFIGTVGIQKFDKINESFFENGFDWHSIINKSKQFFCYHGSNDPYISRSNFNFIANNLQARKIIISQGGHLNEAAGFSSFPQLLIQLKSLLGINYGKFI</sequence>
<protein>
    <submittedName>
        <fullName evidence="1">Serine hydrolase family protein</fullName>
    </submittedName>
</protein>
<dbReference type="Pfam" id="PF06821">
    <property type="entry name" value="Ser_hydrolase"/>
    <property type="match status" value="1"/>
</dbReference>
<dbReference type="Gene3D" id="3.40.50.1820">
    <property type="entry name" value="alpha/beta hydrolase"/>
    <property type="match status" value="1"/>
</dbReference>
<dbReference type="SMR" id="A0AAN5PI17"/>
<dbReference type="AlphaFoldDB" id="A0AAN5PI17"/>
<dbReference type="InterPro" id="IPR029058">
    <property type="entry name" value="AB_hydrolase_fold"/>
</dbReference>
<dbReference type="PANTHER" id="PTHR15394:SF3">
    <property type="entry name" value="SERINE HYDROLASE RBBP9"/>
    <property type="match status" value="1"/>
</dbReference>
<dbReference type="PANTHER" id="PTHR15394">
    <property type="entry name" value="SERINE HYDROLASE RBBP9"/>
    <property type="match status" value="1"/>
</dbReference>
<evidence type="ECO:0000313" key="2">
    <source>
        <dbReference type="Proteomes" id="UP000866496"/>
    </source>
</evidence>
<evidence type="ECO:0000313" key="1">
    <source>
        <dbReference type="EMBL" id="HAU1880939.1"/>
    </source>
</evidence>
<reference evidence="1" key="2">
    <citation type="submission" date="2019-10" db="EMBL/GenBank/DDBJ databases">
        <authorList>
            <consortium name="NCBI Pathogen Detection Project"/>
        </authorList>
    </citation>
    <scope>NUCLEOTIDE SEQUENCE</scope>
    <source>
        <strain evidence="1">AZ00058701</strain>
    </source>
</reference>
<accession>A0AAN5PI17</accession>
<gene>
    <name evidence="1" type="ORF">JBJ86_11900</name>
</gene>
<proteinExistence type="predicted"/>
<dbReference type="Proteomes" id="UP000866496">
    <property type="component" value="Unassembled WGS sequence"/>
</dbReference>
<dbReference type="InterPro" id="IPR010662">
    <property type="entry name" value="RBBP9/YdeN"/>
</dbReference>
<dbReference type="SUPFAM" id="SSF53474">
    <property type="entry name" value="alpha/beta-Hydrolases"/>
    <property type="match status" value="1"/>
</dbReference>
<dbReference type="GO" id="GO:0016787">
    <property type="term" value="F:hydrolase activity"/>
    <property type="evidence" value="ECO:0007669"/>
    <property type="project" value="UniProtKB-KW"/>
</dbReference>
<name>A0AAN5PI17_LEGPN</name>